<reference evidence="2" key="1">
    <citation type="journal article" date="2008" name="Proc. Natl. Acad. Sci. U.S.A.">
        <title>Whole-genome comparison of disease and carriage strains provides insights into virulence evolution in Neisseria meningitidis.</title>
        <authorList>
            <person name="Schoen C."/>
            <person name="Blom J."/>
            <person name="Claus H."/>
            <person name="Schramm-Glueck A."/>
            <person name="Brandt P."/>
            <person name="Mueller T."/>
            <person name="Goesmann A."/>
            <person name="Joseph B."/>
            <person name="Konietzny S."/>
            <person name="Kurzai O."/>
            <person name="Schmitt C."/>
            <person name="Friedrich T."/>
            <person name="Linke B."/>
            <person name="Vogel U."/>
            <person name="Frosch M."/>
        </authorList>
    </citation>
    <scope>NUCLEOTIDE SEQUENCE</scope>
    <source>
        <strain evidence="2">Alpha153</strain>
    </source>
</reference>
<accession>C6SD59</accession>
<evidence type="ECO:0000313" key="2">
    <source>
        <dbReference type="EMBL" id="CBA06727.1"/>
    </source>
</evidence>
<dbReference type="EMBL" id="AM889137">
    <property type="protein sequence ID" value="CBA06727.1"/>
    <property type="molecule type" value="Genomic_DNA"/>
</dbReference>
<dbReference type="AlphaFoldDB" id="C6SD59"/>
<gene>
    <name evidence="2" type="ORF">NME_1227</name>
</gene>
<organism evidence="2">
    <name type="scientific">Neisseria meningitidis alpha153</name>
    <dbReference type="NCBI Taxonomy" id="663926"/>
    <lineage>
        <taxon>Bacteria</taxon>
        <taxon>Pseudomonadati</taxon>
        <taxon>Pseudomonadota</taxon>
        <taxon>Betaproteobacteria</taxon>
        <taxon>Neisseriales</taxon>
        <taxon>Neisseriaceae</taxon>
        <taxon>Neisseria</taxon>
    </lineage>
</organism>
<feature type="region of interest" description="Disordered" evidence="1">
    <location>
        <begin position="1"/>
        <end position="47"/>
    </location>
</feature>
<name>C6SD59_NEIME</name>
<protein>
    <submittedName>
        <fullName evidence="2">Uncharacterized protein</fullName>
    </submittedName>
</protein>
<evidence type="ECO:0000256" key="1">
    <source>
        <dbReference type="SAM" id="MobiDB-lite"/>
    </source>
</evidence>
<feature type="non-terminal residue" evidence="2">
    <location>
        <position position="47"/>
    </location>
</feature>
<proteinExistence type="predicted"/>
<sequence>MSGNRPAFRRSVWKPENMAIDAQNKEKNPDWDDSDGIGGVEVADKVG</sequence>